<dbReference type="PANTHER" id="PTHR30290">
    <property type="entry name" value="PERIPLASMIC BINDING COMPONENT OF ABC TRANSPORTER"/>
    <property type="match status" value="1"/>
</dbReference>
<evidence type="ECO:0000259" key="6">
    <source>
        <dbReference type="Pfam" id="PF00496"/>
    </source>
</evidence>
<comment type="similarity">
    <text evidence="2">Belongs to the bacterial solute-binding protein 5 family.</text>
</comment>
<gene>
    <name evidence="7" type="ORF">NGM45_05395</name>
</gene>
<dbReference type="Gene3D" id="3.10.105.10">
    <property type="entry name" value="Dipeptide-binding Protein, Domain 3"/>
    <property type="match status" value="1"/>
</dbReference>
<dbReference type="InterPro" id="IPR000914">
    <property type="entry name" value="SBP_5_dom"/>
</dbReference>
<dbReference type="CDD" id="cd08504">
    <property type="entry name" value="PBP2_OppA"/>
    <property type="match status" value="1"/>
</dbReference>
<reference evidence="7" key="1">
    <citation type="submission" date="2022-10" db="EMBL/GenBank/DDBJ databases">
        <title>De novo draft assembly of the Pseudomonas pretiosus genome isolated from the plants rhizorohere.</title>
        <authorList>
            <person name="Robas M."/>
            <person name="Fernandez V.M."/>
            <person name="Provanza A."/>
            <person name="Jimenez P.A."/>
        </authorList>
    </citation>
    <scope>NUCLEOTIDE SEQUENCE</scope>
    <source>
        <strain evidence="7">SAICEU11T</strain>
    </source>
</reference>
<evidence type="ECO:0000256" key="1">
    <source>
        <dbReference type="ARBA" id="ARBA00004196"/>
    </source>
</evidence>
<evidence type="ECO:0000256" key="3">
    <source>
        <dbReference type="ARBA" id="ARBA00022448"/>
    </source>
</evidence>
<proteinExistence type="inferred from homology"/>
<keyword evidence="3" id="KW-0813">Transport</keyword>
<dbReference type="RefSeq" id="WP_264461200.1">
    <property type="nucleotide sequence ID" value="NZ_JAOXJG010000003.1"/>
</dbReference>
<accession>A0ABT3EQ74</accession>
<dbReference type="PROSITE" id="PS51257">
    <property type="entry name" value="PROKAR_LIPOPROTEIN"/>
    <property type="match status" value="1"/>
</dbReference>
<protein>
    <submittedName>
        <fullName evidence="7">Peptide ABC transporter substrate-binding protein</fullName>
    </submittedName>
</protein>
<evidence type="ECO:0000256" key="2">
    <source>
        <dbReference type="ARBA" id="ARBA00005695"/>
    </source>
</evidence>
<keyword evidence="8" id="KW-1185">Reference proteome</keyword>
<evidence type="ECO:0000313" key="7">
    <source>
        <dbReference type="EMBL" id="MCW1238514.1"/>
    </source>
</evidence>
<dbReference type="SUPFAM" id="SSF53850">
    <property type="entry name" value="Periplasmic binding protein-like II"/>
    <property type="match status" value="1"/>
</dbReference>
<dbReference type="InterPro" id="IPR030678">
    <property type="entry name" value="Peptide/Ni-bd"/>
</dbReference>
<feature type="signal peptide" evidence="5">
    <location>
        <begin position="1"/>
        <end position="21"/>
    </location>
</feature>
<dbReference type="Proteomes" id="UP001060566">
    <property type="component" value="Unassembled WGS sequence"/>
</dbReference>
<comment type="subcellular location">
    <subcellularLocation>
        <location evidence="1">Cell envelope</location>
    </subcellularLocation>
</comment>
<organism evidence="7 8">
    <name type="scientific">Bacillus pretiosus</name>
    <dbReference type="NCBI Taxonomy" id="2983392"/>
    <lineage>
        <taxon>Bacteria</taxon>
        <taxon>Bacillati</taxon>
        <taxon>Bacillota</taxon>
        <taxon>Bacilli</taxon>
        <taxon>Bacillales</taxon>
        <taxon>Bacillaceae</taxon>
        <taxon>Bacillus</taxon>
    </lineage>
</organism>
<sequence length="541" mass="61952">MKRKKSHLMVMALVTTLLLTACNNKANKSDTEAKKQVLNVTVSEEIPSLDTAKTMDGTSAHVMQNIFEGLYVLDDQDQPIPAVAKSFKRSEDGKKYTFDLRKDAKWSNGDNVTANDFMFAWKRAIKPETASQYASMLFYVKNAKEINKGTMPLDNLGVKAINDYKLEVELEQPIPYFLQLLALPIYLPQHESFLKEQGKNYALESSNLIYNGPFVLEKWKHEQEFQLKKNATYWDEKKVKLDEINFQIVKDTMTAVNLYEAGNLDRVPINSQFVDKYKGNKELHMSSDPGIAMLRFNEKNNTLANKKVRQSISLALNKEDFVAHFINNGAKPASGLVPVGHINEETGKDFRKENGDLSSYDLQNAKKIWEEAKKELGVEQINFEFLTFEQDNAKRMAEYIKGDLEKNLHGLTIQIKQQPFKQKLQLEQTGDYDITMANWGPDYKDPISYLELFTTGNQNNKMNYSNSRFDELIKKAKTDFVLEPEKRWGALLEAEQVLLEDAAVAPLYHIGSAYVQKDYVKGIEKHQFGGVYTYKNAYILN</sequence>
<dbReference type="Pfam" id="PF00496">
    <property type="entry name" value="SBP_bac_5"/>
    <property type="match status" value="1"/>
</dbReference>
<evidence type="ECO:0000256" key="5">
    <source>
        <dbReference type="SAM" id="SignalP"/>
    </source>
</evidence>
<dbReference type="InterPro" id="IPR039424">
    <property type="entry name" value="SBP_5"/>
</dbReference>
<dbReference type="PIRSF" id="PIRSF002741">
    <property type="entry name" value="MppA"/>
    <property type="match status" value="1"/>
</dbReference>
<dbReference type="GeneID" id="301197255"/>
<keyword evidence="4 5" id="KW-0732">Signal</keyword>
<feature type="domain" description="Solute-binding protein family 5" evidence="6">
    <location>
        <begin position="79"/>
        <end position="460"/>
    </location>
</feature>
<evidence type="ECO:0000256" key="4">
    <source>
        <dbReference type="ARBA" id="ARBA00022729"/>
    </source>
</evidence>
<comment type="caution">
    <text evidence="7">The sequence shown here is derived from an EMBL/GenBank/DDBJ whole genome shotgun (WGS) entry which is preliminary data.</text>
</comment>
<name>A0ABT3EQ74_9BACI</name>
<dbReference type="EMBL" id="JAOXJG010000003">
    <property type="protein sequence ID" value="MCW1238514.1"/>
    <property type="molecule type" value="Genomic_DNA"/>
</dbReference>
<dbReference type="Gene3D" id="3.90.76.10">
    <property type="entry name" value="Dipeptide-binding Protein, Domain 1"/>
    <property type="match status" value="1"/>
</dbReference>
<feature type="chain" id="PRO_5046311083" evidence="5">
    <location>
        <begin position="22"/>
        <end position="541"/>
    </location>
</feature>
<dbReference type="PANTHER" id="PTHR30290:SF10">
    <property type="entry name" value="PERIPLASMIC OLIGOPEPTIDE-BINDING PROTEIN-RELATED"/>
    <property type="match status" value="1"/>
</dbReference>
<evidence type="ECO:0000313" key="8">
    <source>
        <dbReference type="Proteomes" id="UP001060566"/>
    </source>
</evidence>
<dbReference type="Gene3D" id="3.40.190.10">
    <property type="entry name" value="Periplasmic binding protein-like II"/>
    <property type="match status" value="1"/>
</dbReference>